<gene>
    <name evidence="5" type="ORF">N864_09310</name>
</gene>
<evidence type="ECO:0000256" key="2">
    <source>
        <dbReference type="ARBA" id="ARBA00023239"/>
    </source>
</evidence>
<dbReference type="PANTHER" id="PTHR11941:SF54">
    <property type="entry name" value="ENOYL-COA HYDRATASE, MITOCHONDRIAL"/>
    <property type="match status" value="1"/>
</dbReference>
<dbReference type="CDD" id="cd06558">
    <property type="entry name" value="crotonase-like"/>
    <property type="match status" value="1"/>
</dbReference>
<dbReference type="AlphaFoldDB" id="W9GLW0"/>
<dbReference type="GO" id="GO:0018812">
    <property type="term" value="F:3-hydroxyacyl-CoA dehydratase activity"/>
    <property type="evidence" value="ECO:0007669"/>
    <property type="project" value="RHEA"/>
</dbReference>
<dbReference type="GO" id="GO:0006635">
    <property type="term" value="P:fatty acid beta-oxidation"/>
    <property type="evidence" value="ECO:0007669"/>
    <property type="project" value="TreeGrafter"/>
</dbReference>
<dbReference type="PANTHER" id="PTHR11941">
    <property type="entry name" value="ENOYL-COA HYDRATASE-RELATED"/>
    <property type="match status" value="1"/>
</dbReference>
<reference evidence="6" key="1">
    <citation type="submission" date="2013-08" db="EMBL/GenBank/DDBJ databases">
        <title>Intrasporangium oryzae NRRL B-24470.</title>
        <authorList>
            <person name="Liu H."/>
            <person name="Wang G."/>
        </authorList>
    </citation>
    <scope>NUCLEOTIDE SEQUENCE [LARGE SCALE GENOMIC DNA]</scope>
    <source>
        <strain evidence="6">Q5-1</strain>
    </source>
</reference>
<comment type="similarity">
    <text evidence="1">Belongs to the enoyl-CoA hydratase/isomerase family.</text>
</comment>
<evidence type="ECO:0000256" key="4">
    <source>
        <dbReference type="ARBA" id="ARBA00023717"/>
    </source>
</evidence>
<keyword evidence="2 5" id="KW-0456">Lyase</keyword>
<dbReference type="Gene3D" id="1.10.12.10">
    <property type="entry name" value="Lyase 2-enoyl-coa Hydratase, Chain A, domain 2"/>
    <property type="match status" value="1"/>
</dbReference>
<dbReference type="Pfam" id="PF00378">
    <property type="entry name" value="ECH_1"/>
    <property type="match status" value="1"/>
</dbReference>
<dbReference type="OrthoDB" id="4608673at2"/>
<comment type="caution">
    <text evidence="5">The sequence shown here is derived from an EMBL/GenBank/DDBJ whole genome shotgun (WGS) entry which is preliminary data.</text>
</comment>
<dbReference type="EMBL" id="AWQS01000017">
    <property type="protein sequence ID" value="EWT07246.1"/>
    <property type="molecule type" value="Genomic_DNA"/>
</dbReference>
<dbReference type="NCBIfam" id="NF004796">
    <property type="entry name" value="PRK06144.1"/>
    <property type="match status" value="1"/>
</dbReference>
<evidence type="ECO:0000256" key="3">
    <source>
        <dbReference type="ARBA" id="ARBA00023709"/>
    </source>
</evidence>
<comment type="catalytic activity">
    <reaction evidence="4">
        <text>a 4-saturated-(3S)-3-hydroxyacyl-CoA = a (3E)-enoyl-CoA + H2O</text>
        <dbReference type="Rhea" id="RHEA:20724"/>
        <dbReference type="ChEBI" id="CHEBI:15377"/>
        <dbReference type="ChEBI" id="CHEBI:58521"/>
        <dbReference type="ChEBI" id="CHEBI:137480"/>
        <dbReference type="EC" id="4.2.1.17"/>
    </reaction>
</comment>
<evidence type="ECO:0000256" key="1">
    <source>
        <dbReference type="ARBA" id="ARBA00005254"/>
    </source>
</evidence>
<dbReference type="InterPro" id="IPR029045">
    <property type="entry name" value="ClpP/crotonase-like_dom_sf"/>
</dbReference>
<comment type="catalytic activity">
    <reaction evidence="3">
        <text>a (3S)-3-hydroxyacyl-CoA = a (2E)-enoyl-CoA + H2O</text>
        <dbReference type="Rhea" id="RHEA:16105"/>
        <dbReference type="ChEBI" id="CHEBI:15377"/>
        <dbReference type="ChEBI" id="CHEBI:57318"/>
        <dbReference type="ChEBI" id="CHEBI:58856"/>
        <dbReference type="EC" id="4.2.1.17"/>
    </reaction>
</comment>
<dbReference type="Proteomes" id="UP000019494">
    <property type="component" value="Unassembled WGS sequence"/>
</dbReference>
<keyword evidence="6" id="KW-1185">Reference proteome</keyword>
<dbReference type="RefSeq" id="WP_034713731.1">
    <property type="nucleotide sequence ID" value="NZ_AWQS01000017.1"/>
</dbReference>
<protein>
    <submittedName>
        <fullName evidence="5">Enoyl-CoA hydratase</fullName>
        <ecNumber evidence="5">4.2.1.17</ecNumber>
    </submittedName>
</protein>
<dbReference type="PATRIC" id="fig|584657.3.peg.797"/>
<evidence type="ECO:0000313" key="6">
    <source>
        <dbReference type="Proteomes" id="UP000019494"/>
    </source>
</evidence>
<dbReference type="InterPro" id="IPR001753">
    <property type="entry name" value="Enoyl-CoA_hydra/iso"/>
</dbReference>
<dbReference type="SUPFAM" id="SSF52096">
    <property type="entry name" value="ClpP/crotonase"/>
    <property type="match status" value="1"/>
</dbReference>
<organism evidence="5 6">
    <name type="scientific">Intrasporangium chromatireducens Q5-1</name>
    <dbReference type="NCBI Taxonomy" id="584657"/>
    <lineage>
        <taxon>Bacteria</taxon>
        <taxon>Bacillati</taxon>
        <taxon>Actinomycetota</taxon>
        <taxon>Actinomycetes</taxon>
        <taxon>Micrococcales</taxon>
        <taxon>Intrasporangiaceae</taxon>
        <taxon>Intrasporangium</taxon>
    </lineage>
</organism>
<dbReference type="InterPro" id="IPR014748">
    <property type="entry name" value="Enoyl-CoA_hydra_C"/>
</dbReference>
<accession>W9GLW0</accession>
<evidence type="ECO:0000313" key="5">
    <source>
        <dbReference type="EMBL" id="EWT07246.1"/>
    </source>
</evidence>
<dbReference type="Gene3D" id="3.90.226.10">
    <property type="entry name" value="2-enoyl-CoA Hydratase, Chain A, domain 1"/>
    <property type="match status" value="1"/>
</dbReference>
<sequence length="273" mass="28597">MSAAPAWGPVSERAGGQVLLRSQPGAIEVTFNRPEKHNAFTAAMYAELEHICELAATTPALHVVVFRGAGGRAFAAGNDISSFTGFSSGADGVAYEARIRGVLDAIAALPQVTIAAVEGHCVGGGLAVANACDLRICTPTARFGYPIARTLGNALSAPIVLRCTEVFGDPLTREMILASRMVDARRAEAVGAVMEVVAPERLEAEVWGVAAGIVQAAPLTIRATKEQLRSGRDGYEAAVDDARLDRVYGSDDFAEGVAAFLAKRRPAFRGEVS</sequence>
<proteinExistence type="inferred from homology"/>
<name>W9GLW0_9MICO</name>
<dbReference type="EC" id="4.2.1.17" evidence="5"/>